<dbReference type="InterPro" id="IPR023095">
    <property type="entry name" value="Ade_MeTrfase_dom_2"/>
</dbReference>
<proteinExistence type="inferred from homology"/>
<dbReference type="EMBL" id="NIPK01000039">
    <property type="protein sequence ID" value="RIZ49086.1"/>
    <property type="molecule type" value="Genomic_DNA"/>
</dbReference>
<reference evidence="8 10" key="2">
    <citation type="submission" date="2017-06" db="EMBL/GenBank/DDBJ databases">
        <title>Identification of a new gene, sdsY, involved in staphylococcal internalization in non-professional phagocytic cells (NPPCs).</title>
        <authorList>
            <person name="Maali Y."/>
            <person name="Martins-Simoes P."/>
            <person name="Trouillet-Assant S."/>
            <person name="Laurent F."/>
            <person name="Diot A."/>
            <person name="Verhoeven P."/>
            <person name="Bouvard D."/>
            <person name="Vandenesch F."/>
            <person name="Bes M."/>
        </authorList>
    </citation>
    <scope>NUCLEOTIDE SEQUENCE [LARGE SCALE GENOMIC DNA]</scope>
    <source>
        <strain evidence="8 10">Heidy</strain>
    </source>
</reference>
<evidence type="ECO:0000256" key="5">
    <source>
        <dbReference type="ARBA" id="ARBA00022691"/>
    </source>
</evidence>
<evidence type="ECO:0000313" key="9">
    <source>
        <dbReference type="Proteomes" id="UP000217473"/>
    </source>
</evidence>
<sequence>MTTPLRYPGGKSKTYKLVEYLIKENNCTSYAEPYAGGAGVGVKLLLNNKVDKILLNDYDKSIYCFWESAINYTEKFIELIEKTEVNIENWYKMKKIQESKHSLDLKVEENIISLGFSTFFLNRTNRSGIIKAGVIGGKAQNGTYLMDCRFNKENLIQRIKEISKYRNRILICNKDAEDFIKVDLSKAKGCFVFIDPPYINKGYQLYTNFYNKDDHVNLAKSIKKYLDMKDWILTYDIDELLEDLYSEYESENYYINYSVHNPRKGVEKIIFSKNLKKINIVII</sequence>
<evidence type="ECO:0000256" key="6">
    <source>
        <dbReference type="ARBA" id="ARBA00047942"/>
    </source>
</evidence>
<dbReference type="EC" id="2.1.1.72" evidence="2"/>
<dbReference type="PRINTS" id="PR00505">
    <property type="entry name" value="D12N6MTFRASE"/>
</dbReference>
<dbReference type="PIRSF" id="PIRSF000398">
    <property type="entry name" value="M_m6A_EcoRV"/>
    <property type="match status" value="1"/>
</dbReference>
<organism evidence="7 9">
    <name type="scientific">Staphylococcus delphini</name>
    <dbReference type="NCBI Taxonomy" id="53344"/>
    <lineage>
        <taxon>Bacteria</taxon>
        <taxon>Bacillati</taxon>
        <taxon>Bacillota</taxon>
        <taxon>Bacilli</taxon>
        <taxon>Bacillales</taxon>
        <taxon>Staphylococcaceae</taxon>
        <taxon>Staphylococcus</taxon>
        <taxon>Staphylococcus intermedius group</taxon>
    </lineage>
</organism>
<dbReference type="SUPFAM" id="SSF53335">
    <property type="entry name" value="S-adenosyl-L-methionine-dependent methyltransferases"/>
    <property type="match status" value="1"/>
</dbReference>
<comment type="caution">
    <text evidence="7">The sequence shown here is derived from an EMBL/GenBank/DDBJ whole genome shotgun (WGS) entry which is preliminary data.</text>
</comment>
<evidence type="ECO:0000256" key="3">
    <source>
        <dbReference type="ARBA" id="ARBA00022603"/>
    </source>
</evidence>
<protein>
    <recommendedName>
        <fullName evidence="2">site-specific DNA-methyltransferase (adenine-specific)</fullName>
        <ecNumber evidence="2">2.1.1.72</ecNumber>
    </recommendedName>
</protein>
<dbReference type="GO" id="GO:0009307">
    <property type="term" value="P:DNA restriction-modification system"/>
    <property type="evidence" value="ECO:0007669"/>
    <property type="project" value="InterPro"/>
</dbReference>
<accession>A0AAX0QS57</accession>
<keyword evidence="5" id="KW-0949">S-adenosyl-L-methionine</keyword>
<evidence type="ECO:0000256" key="2">
    <source>
        <dbReference type="ARBA" id="ARBA00011900"/>
    </source>
</evidence>
<dbReference type="Proteomes" id="UP000266198">
    <property type="component" value="Unassembled WGS sequence"/>
</dbReference>
<dbReference type="GO" id="GO:1904047">
    <property type="term" value="F:S-adenosyl-L-methionine binding"/>
    <property type="evidence" value="ECO:0007669"/>
    <property type="project" value="TreeGrafter"/>
</dbReference>
<comment type="catalytic activity">
    <reaction evidence="6">
        <text>a 2'-deoxyadenosine in DNA + S-adenosyl-L-methionine = an N(6)-methyl-2'-deoxyadenosine in DNA + S-adenosyl-L-homocysteine + H(+)</text>
        <dbReference type="Rhea" id="RHEA:15197"/>
        <dbReference type="Rhea" id="RHEA-COMP:12418"/>
        <dbReference type="Rhea" id="RHEA-COMP:12419"/>
        <dbReference type="ChEBI" id="CHEBI:15378"/>
        <dbReference type="ChEBI" id="CHEBI:57856"/>
        <dbReference type="ChEBI" id="CHEBI:59789"/>
        <dbReference type="ChEBI" id="CHEBI:90615"/>
        <dbReference type="ChEBI" id="CHEBI:90616"/>
        <dbReference type="EC" id="2.1.1.72"/>
    </reaction>
</comment>
<evidence type="ECO:0000313" key="7">
    <source>
        <dbReference type="EMBL" id="PCF46153.1"/>
    </source>
</evidence>
<dbReference type="Proteomes" id="UP000217473">
    <property type="component" value="Unassembled WGS sequence"/>
</dbReference>
<keyword evidence="4" id="KW-0808">Transferase</keyword>
<dbReference type="Gene3D" id="3.40.50.150">
    <property type="entry name" value="Vaccinia Virus protein VP39"/>
    <property type="match status" value="1"/>
</dbReference>
<gene>
    <name evidence="7" type="ORF">B5C07_12660</name>
    <name evidence="8" type="ORF">CDL68_12375</name>
</gene>
<dbReference type="RefSeq" id="WP_096598673.1">
    <property type="nucleotide sequence ID" value="NZ_LR134263.1"/>
</dbReference>
<dbReference type="GO" id="GO:0006298">
    <property type="term" value="P:mismatch repair"/>
    <property type="evidence" value="ECO:0007669"/>
    <property type="project" value="TreeGrafter"/>
</dbReference>
<evidence type="ECO:0000256" key="1">
    <source>
        <dbReference type="ARBA" id="ARBA00006594"/>
    </source>
</evidence>
<evidence type="ECO:0000313" key="8">
    <source>
        <dbReference type="EMBL" id="RIZ49086.1"/>
    </source>
</evidence>
<reference evidence="7 9" key="1">
    <citation type="journal article" date="2017" name="PLoS ONE">
        <title>Development of a real-time PCR for detection of Staphylococcus pseudintermedius using a novel automated comparison of whole-genome sequences.</title>
        <authorList>
            <person name="Verstappen K.M."/>
            <person name="Huijbregts L."/>
            <person name="Spaninks M."/>
            <person name="Wagenaar J.A."/>
            <person name="Fluit A.C."/>
            <person name="Duim B."/>
        </authorList>
    </citation>
    <scope>NUCLEOTIDE SEQUENCE [LARGE SCALE GENOMIC DNA]</scope>
    <source>
        <strain evidence="7 9">15S02591-1</strain>
    </source>
</reference>
<evidence type="ECO:0000256" key="4">
    <source>
        <dbReference type="ARBA" id="ARBA00022679"/>
    </source>
</evidence>
<dbReference type="Pfam" id="PF02086">
    <property type="entry name" value="MethyltransfD12"/>
    <property type="match status" value="1"/>
</dbReference>
<dbReference type="PANTHER" id="PTHR30481:SF2">
    <property type="entry name" value="SITE-SPECIFIC DNA-METHYLTRANSFERASE (ADENINE-SPECIFIC)"/>
    <property type="match status" value="1"/>
</dbReference>
<dbReference type="GO" id="GO:0009007">
    <property type="term" value="F:site-specific DNA-methyltransferase (adenine-specific) activity"/>
    <property type="evidence" value="ECO:0007669"/>
    <property type="project" value="UniProtKB-EC"/>
</dbReference>
<dbReference type="GO" id="GO:0043565">
    <property type="term" value="F:sequence-specific DNA binding"/>
    <property type="evidence" value="ECO:0007669"/>
    <property type="project" value="TreeGrafter"/>
</dbReference>
<name>A0AAX0QS57_9STAP</name>
<comment type="similarity">
    <text evidence="1">Belongs to the N(4)/N(6)-methyltransferase family.</text>
</comment>
<dbReference type="EMBL" id="MWUR01000027">
    <property type="protein sequence ID" value="PCF46153.1"/>
    <property type="molecule type" value="Genomic_DNA"/>
</dbReference>
<keyword evidence="3 7" id="KW-0489">Methyltransferase</keyword>
<keyword evidence="10" id="KW-1185">Reference proteome</keyword>
<dbReference type="InterPro" id="IPR012263">
    <property type="entry name" value="M_m6A_EcoRV"/>
</dbReference>
<dbReference type="GO" id="GO:0032259">
    <property type="term" value="P:methylation"/>
    <property type="evidence" value="ECO:0007669"/>
    <property type="project" value="UniProtKB-KW"/>
</dbReference>
<dbReference type="Gene3D" id="1.10.1020.10">
    <property type="entry name" value="Adenine-specific Methyltransferase, Domain 2"/>
    <property type="match status" value="1"/>
</dbReference>
<dbReference type="AlphaFoldDB" id="A0AAX0QS57"/>
<dbReference type="InterPro" id="IPR029063">
    <property type="entry name" value="SAM-dependent_MTases_sf"/>
</dbReference>
<dbReference type="InterPro" id="IPR012327">
    <property type="entry name" value="MeTrfase_D12"/>
</dbReference>
<evidence type="ECO:0000313" key="10">
    <source>
        <dbReference type="Proteomes" id="UP000266198"/>
    </source>
</evidence>
<dbReference type="PANTHER" id="PTHR30481">
    <property type="entry name" value="DNA ADENINE METHYLASE"/>
    <property type="match status" value="1"/>
</dbReference>